<accession>A0A3B0A298</accession>
<keyword evidence="2" id="KW-1185">Reference proteome</keyword>
<proteinExistence type="predicted"/>
<dbReference type="Proteomes" id="UP000279968">
    <property type="component" value="Unassembled WGS sequence"/>
</dbReference>
<organism evidence="1 2">
    <name type="scientific">Micromonospora costi</name>
    <dbReference type="NCBI Taxonomy" id="1530042"/>
    <lineage>
        <taxon>Bacteria</taxon>
        <taxon>Bacillati</taxon>
        <taxon>Actinomycetota</taxon>
        <taxon>Actinomycetes</taxon>
        <taxon>Micromonosporales</taxon>
        <taxon>Micromonosporaceae</taxon>
        <taxon>Micromonospora</taxon>
    </lineage>
</organism>
<sequence length="175" mass="18984">MISAELELFADYHQVHLFDDGSVTDLGDVWTEDSVLDNLAVDTDAMAVGTTVNVNVAVTVEVLEAEPEDDSAEFDHVVEASLHVSSGRLVVMGCTDYEPEAARFGIAAGPVRVRAARSNLAEAERLGMESDDDPTTMERLRLQVWPAPHTDPVVIKRWKPLAAQRTRASGDKGPA</sequence>
<evidence type="ECO:0000313" key="1">
    <source>
        <dbReference type="EMBL" id="RKN54642.1"/>
    </source>
</evidence>
<reference evidence="1 2" key="1">
    <citation type="journal article" date="2015" name="Int. J. Syst. Evol. Microbiol.">
        <title>Micromonospora costi sp. nov., isolated from a leaf of Costus speciosus.</title>
        <authorList>
            <person name="Thawai C."/>
        </authorList>
    </citation>
    <scope>NUCLEOTIDE SEQUENCE [LARGE SCALE GENOMIC DNA]</scope>
    <source>
        <strain evidence="1 2">CS1-12</strain>
    </source>
</reference>
<dbReference type="EMBL" id="RBAN01000003">
    <property type="protein sequence ID" value="RKN54642.1"/>
    <property type="molecule type" value="Genomic_DNA"/>
</dbReference>
<gene>
    <name evidence="1" type="ORF">D7193_18490</name>
</gene>
<dbReference type="AlphaFoldDB" id="A0A3B0A298"/>
<dbReference type="OrthoDB" id="280156at2"/>
<dbReference type="Gene3D" id="2.60.34.30">
    <property type="entry name" value="Competence, DNA-entry nuclease inhibitor, ComJ"/>
    <property type="match status" value="1"/>
</dbReference>
<dbReference type="InterPro" id="IPR038691">
    <property type="entry name" value="ComJ_sf"/>
</dbReference>
<evidence type="ECO:0000313" key="2">
    <source>
        <dbReference type="Proteomes" id="UP000279968"/>
    </source>
</evidence>
<name>A0A3B0A298_9ACTN</name>
<protein>
    <submittedName>
        <fullName evidence="1">Uncharacterized protein</fullName>
    </submittedName>
</protein>
<comment type="caution">
    <text evidence="1">The sequence shown here is derived from an EMBL/GenBank/DDBJ whole genome shotgun (WGS) entry which is preliminary data.</text>
</comment>